<protein>
    <submittedName>
        <fullName evidence="3">Uncharacterized protein</fullName>
    </submittedName>
</protein>
<evidence type="ECO:0000256" key="1">
    <source>
        <dbReference type="SAM" id="MobiDB-lite"/>
    </source>
</evidence>
<sequence length="102" mass="11833">MTSCTDDDASCEKPTSHAIIYGVPAVISVVFLIAFIIACYIFVRRYRQRERAEDERMEQLRELRAFKRVDEHGTWAERREHGLPPVYSPGGRGRGRDSRDDF</sequence>
<reference evidence="4" key="1">
    <citation type="journal article" date="2017" name="Genome Biol.">
        <title>Comparative genomics reveals high biological diversity and specific adaptations in the industrially and medically important fungal genus Aspergillus.</title>
        <authorList>
            <person name="de Vries R.P."/>
            <person name="Riley R."/>
            <person name="Wiebenga A."/>
            <person name="Aguilar-Osorio G."/>
            <person name="Amillis S."/>
            <person name="Uchima C.A."/>
            <person name="Anderluh G."/>
            <person name="Asadollahi M."/>
            <person name="Askin M."/>
            <person name="Barry K."/>
            <person name="Battaglia E."/>
            <person name="Bayram O."/>
            <person name="Benocci T."/>
            <person name="Braus-Stromeyer S.A."/>
            <person name="Caldana C."/>
            <person name="Canovas D."/>
            <person name="Cerqueira G.C."/>
            <person name="Chen F."/>
            <person name="Chen W."/>
            <person name="Choi C."/>
            <person name="Clum A."/>
            <person name="Dos Santos R.A."/>
            <person name="Damasio A.R."/>
            <person name="Diallinas G."/>
            <person name="Emri T."/>
            <person name="Fekete E."/>
            <person name="Flipphi M."/>
            <person name="Freyberg S."/>
            <person name="Gallo A."/>
            <person name="Gournas C."/>
            <person name="Habgood R."/>
            <person name="Hainaut M."/>
            <person name="Harispe M.L."/>
            <person name="Henrissat B."/>
            <person name="Hilden K.S."/>
            <person name="Hope R."/>
            <person name="Hossain A."/>
            <person name="Karabika E."/>
            <person name="Karaffa L."/>
            <person name="Karanyi Z."/>
            <person name="Krasevec N."/>
            <person name="Kuo A."/>
            <person name="Kusch H."/>
            <person name="LaButti K."/>
            <person name="Lagendijk E.L."/>
            <person name="Lapidus A."/>
            <person name="Levasseur A."/>
            <person name="Lindquist E."/>
            <person name="Lipzen A."/>
            <person name="Logrieco A.F."/>
            <person name="MacCabe A."/>
            <person name="Maekelae M.R."/>
            <person name="Malavazi I."/>
            <person name="Melin P."/>
            <person name="Meyer V."/>
            <person name="Mielnichuk N."/>
            <person name="Miskei M."/>
            <person name="Molnar A.P."/>
            <person name="Mule G."/>
            <person name="Ngan C.Y."/>
            <person name="Orejas M."/>
            <person name="Orosz E."/>
            <person name="Ouedraogo J.P."/>
            <person name="Overkamp K.M."/>
            <person name="Park H.-S."/>
            <person name="Perrone G."/>
            <person name="Piumi F."/>
            <person name="Punt P.J."/>
            <person name="Ram A.F."/>
            <person name="Ramon A."/>
            <person name="Rauscher S."/>
            <person name="Record E."/>
            <person name="Riano-Pachon D.M."/>
            <person name="Robert V."/>
            <person name="Roehrig J."/>
            <person name="Ruller R."/>
            <person name="Salamov A."/>
            <person name="Salih N.S."/>
            <person name="Samson R.A."/>
            <person name="Sandor E."/>
            <person name="Sanguinetti M."/>
            <person name="Schuetze T."/>
            <person name="Sepcic K."/>
            <person name="Shelest E."/>
            <person name="Sherlock G."/>
            <person name="Sophianopoulou V."/>
            <person name="Squina F.M."/>
            <person name="Sun H."/>
            <person name="Susca A."/>
            <person name="Todd R.B."/>
            <person name="Tsang A."/>
            <person name="Unkles S.E."/>
            <person name="van de Wiele N."/>
            <person name="van Rossen-Uffink D."/>
            <person name="Oliveira J.V."/>
            <person name="Vesth T.C."/>
            <person name="Visser J."/>
            <person name="Yu J.-H."/>
            <person name="Zhou M."/>
            <person name="Andersen M.R."/>
            <person name="Archer D.B."/>
            <person name="Baker S.E."/>
            <person name="Benoit I."/>
            <person name="Brakhage A.A."/>
            <person name="Braus G.H."/>
            <person name="Fischer R."/>
            <person name="Frisvad J.C."/>
            <person name="Goldman G.H."/>
            <person name="Houbraken J."/>
            <person name="Oakley B."/>
            <person name="Pocsi I."/>
            <person name="Scazzocchio C."/>
            <person name="Seiboth B."/>
            <person name="vanKuyk P.A."/>
            <person name="Wortman J."/>
            <person name="Dyer P.S."/>
            <person name="Grigoriev I.V."/>
        </authorList>
    </citation>
    <scope>NUCLEOTIDE SEQUENCE [LARGE SCALE GENOMIC DNA]</scope>
    <source>
        <strain evidence="4">CBS 583.65</strain>
    </source>
</reference>
<accession>A0A1L9P5E0</accession>
<dbReference type="Proteomes" id="UP000184073">
    <property type="component" value="Unassembled WGS sequence"/>
</dbReference>
<evidence type="ECO:0000313" key="3">
    <source>
        <dbReference type="EMBL" id="OJI96718.1"/>
    </source>
</evidence>
<keyword evidence="4" id="KW-1185">Reference proteome</keyword>
<proteinExistence type="predicted"/>
<feature type="region of interest" description="Disordered" evidence="1">
    <location>
        <begin position="80"/>
        <end position="102"/>
    </location>
</feature>
<keyword evidence="2" id="KW-0472">Membrane</keyword>
<gene>
    <name evidence="3" type="ORF">ASPVEDRAFT_36123</name>
</gene>
<organism evidence="3 4">
    <name type="scientific">Aspergillus versicolor CBS 583.65</name>
    <dbReference type="NCBI Taxonomy" id="1036611"/>
    <lineage>
        <taxon>Eukaryota</taxon>
        <taxon>Fungi</taxon>
        <taxon>Dikarya</taxon>
        <taxon>Ascomycota</taxon>
        <taxon>Pezizomycotina</taxon>
        <taxon>Eurotiomycetes</taxon>
        <taxon>Eurotiomycetidae</taxon>
        <taxon>Eurotiales</taxon>
        <taxon>Aspergillaceae</taxon>
        <taxon>Aspergillus</taxon>
        <taxon>Aspergillus subgen. Nidulantes</taxon>
    </lineage>
</organism>
<dbReference type="AlphaFoldDB" id="A0A1L9P5E0"/>
<evidence type="ECO:0000256" key="2">
    <source>
        <dbReference type="SAM" id="Phobius"/>
    </source>
</evidence>
<feature type="transmembrane region" description="Helical" evidence="2">
    <location>
        <begin position="18"/>
        <end position="43"/>
    </location>
</feature>
<dbReference type="RefSeq" id="XP_040662481.1">
    <property type="nucleotide sequence ID" value="XM_040811138.1"/>
</dbReference>
<dbReference type="EMBL" id="KV878125">
    <property type="protein sequence ID" value="OJI96718.1"/>
    <property type="molecule type" value="Genomic_DNA"/>
</dbReference>
<name>A0A1L9P5E0_ASPVE</name>
<dbReference type="GeneID" id="63726649"/>
<keyword evidence="2" id="KW-1133">Transmembrane helix</keyword>
<dbReference type="VEuPathDB" id="FungiDB:ASPVEDRAFT_36123"/>
<keyword evidence="2" id="KW-0812">Transmembrane</keyword>
<evidence type="ECO:0000313" key="4">
    <source>
        <dbReference type="Proteomes" id="UP000184073"/>
    </source>
</evidence>